<keyword evidence="7" id="KW-1185">Reference proteome</keyword>
<dbReference type="PANTHER" id="PTHR47447">
    <property type="entry name" value="OS03G0856100 PROTEIN"/>
    <property type="match status" value="1"/>
</dbReference>
<comment type="similarity">
    <text evidence="1">Belongs to the CCM1 family.</text>
</comment>
<proteinExistence type="inferred from homology"/>
<dbReference type="AlphaFoldDB" id="A0A6A6FA82"/>
<name>A0A6A6FA82_9PEZI</name>
<feature type="repeat" description="PPR" evidence="5">
    <location>
        <begin position="239"/>
        <end position="274"/>
    </location>
</feature>
<evidence type="ECO:0000313" key="6">
    <source>
        <dbReference type="EMBL" id="KAF2210324.1"/>
    </source>
</evidence>
<reference evidence="6" key="1">
    <citation type="journal article" date="2020" name="Stud. Mycol.">
        <title>101 Dothideomycetes genomes: a test case for predicting lifestyles and emergence of pathogens.</title>
        <authorList>
            <person name="Haridas S."/>
            <person name="Albert R."/>
            <person name="Binder M."/>
            <person name="Bloem J."/>
            <person name="Labutti K."/>
            <person name="Salamov A."/>
            <person name="Andreopoulos B."/>
            <person name="Baker S."/>
            <person name="Barry K."/>
            <person name="Bills G."/>
            <person name="Bluhm B."/>
            <person name="Cannon C."/>
            <person name="Castanera R."/>
            <person name="Culley D."/>
            <person name="Daum C."/>
            <person name="Ezra D."/>
            <person name="Gonzalez J."/>
            <person name="Henrissat B."/>
            <person name="Kuo A."/>
            <person name="Liang C."/>
            <person name="Lipzen A."/>
            <person name="Lutzoni F."/>
            <person name="Magnuson J."/>
            <person name="Mondo S."/>
            <person name="Nolan M."/>
            <person name="Ohm R."/>
            <person name="Pangilinan J."/>
            <person name="Park H.-J."/>
            <person name="Ramirez L."/>
            <person name="Alfaro M."/>
            <person name="Sun H."/>
            <person name="Tritt A."/>
            <person name="Yoshinaga Y."/>
            <person name="Zwiers L.-H."/>
            <person name="Turgeon B."/>
            <person name="Goodwin S."/>
            <person name="Spatafora J."/>
            <person name="Crous P."/>
            <person name="Grigoriev I."/>
        </authorList>
    </citation>
    <scope>NUCLEOTIDE SEQUENCE</scope>
    <source>
        <strain evidence="6">SCOH1-5</strain>
    </source>
</reference>
<comment type="subunit">
    <text evidence="4">Binds to mitochondrial small subunit 15S rRNA.</text>
</comment>
<dbReference type="OrthoDB" id="1908178at2759"/>
<feature type="non-terminal residue" evidence="6">
    <location>
        <position position="1"/>
    </location>
</feature>
<evidence type="ECO:0000256" key="3">
    <source>
        <dbReference type="ARBA" id="ARBA00044493"/>
    </source>
</evidence>
<dbReference type="Pfam" id="PF01535">
    <property type="entry name" value="PPR"/>
    <property type="match status" value="1"/>
</dbReference>
<evidence type="ECO:0000256" key="5">
    <source>
        <dbReference type="PROSITE-ProRule" id="PRU00708"/>
    </source>
</evidence>
<dbReference type="InterPro" id="IPR002885">
    <property type="entry name" value="PPR_rpt"/>
</dbReference>
<dbReference type="EMBL" id="ML992681">
    <property type="protein sequence ID" value="KAF2210324.1"/>
    <property type="molecule type" value="Genomic_DNA"/>
</dbReference>
<keyword evidence="2" id="KW-0677">Repeat</keyword>
<evidence type="ECO:0000256" key="2">
    <source>
        <dbReference type="ARBA" id="ARBA00022737"/>
    </source>
</evidence>
<dbReference type="PROSITE" id="PS51375">
    <property type="entry name" value="PPR"/>
    <property type="match status" value="1"/>
</dbReference>
<dbReference type="Proteomes" id="UP000799539">
    <property type="component" value="Unassembled WGS sequence"/>
</dbReference>
<dbReference type="PANTHER" id="PTHR47447:SF17">
    <property type="entry name" value="OS12G0638900 PROTEIN"/>
    <property type="match status" value="1"/>
</dbReference>
<gene>
    <name evidence="6" type="ORF">CERZMDRAFT_16949</name>
</gene>
<dbReference type="Gene3D" id="1.25.40.10">
    <property type="entry name" value="Tetratricopeptide repeat domain"/>
    <property type="match status" value="1"/>
</dbReference>
<sequence length="306" mass="34941">LQHLGFVEQWQDMHAMRRYFQLLDDCVDVGVPLNKNNWTTAISFAGRWVTRTTSSEVQAAIETWMRMEEQGHSADHVTLNVLFDVAVKAGRFALADTIYTEIKARDLPLDRYFRGSLIYFGGMKRNGDEVRRAFREFVEAGEIVDTTLMNSVIVSLLRAGEAPAAEQVFSKMKRLTEEKMGGPMIEEWQERKELRSELNVAARHLRDESESHGSSFFGASFSTFDRREQVQKITPVAPDALTYTILLKYHSIVSGDADRVWELLNEMGERGLQPDARGLVPILKGFCVHSGYALSGWTHDRLEEFW</sequence>
<dbReference type="InterPro" id="IPR011990">
    <property type="entry name" value="TPR-like_helical_dom_sf"/>
</dbReference>
<evidence type="ECO:0000256" key="4">
    <source>
        <dbReference type="ARBA" id="ARBA00044511"/>
    </source>
</evidence>
<evidence type="ECO:0008006" key="8">
    <source>
        <dbReference type="Google" id="ProtNLM"/>
    </source>
</evidence>
<accession>A0A6A6FA82</accession>
<evidence type="ECO:0000313" key="7">
    <source>
        <dbReference type="Proteomes" id="UP000799539"/>
    </source>
</evidence>
<protein>
    <recommendedName>
        <fullName evidence="8">Pentacotripeptide-repeat region of PRORP domain-containing protein</fullName>
    </recommendedName>
</protein>
<comment type="function">
    <text evidence="3">Regulates mitochondrial small subunit maturation by controlling 15S rRNA 5'-end processing. Localizes to the 5' precursor of the 15S rRNA in a position that is subsequently occupied by mS47 in the mature yeast mtSSU. Uses structure and sequence-specific RNA recognition, binding to a single-stranded region of the precursor and specifically recognizing bases -6 to -1. The exchange of Ccm1 for mS47 is coupled to the irreversible removal of precursor rRNA that is accompanied by conformational changes of the mitoribosomal proteins uS5m and mS26. These conformational changes signal completion of 5'-end rRNA processing through protection of the mature 5'-end of the 15S rRNA and stabilization of mS47. The removal of the 5' precursor together with the dissociation of Ccm1 may be catalyzed by the 5'-3' exoribonuclease Pet127. Involved in the specific removal of group I introns in mitochondrial encoded transcripts.</text>
</comment>
<organism evidence="6 7">
    <name type="scientific">Cercospora zeae-maydis SCOH1-5</name>
    <dbReference type="NCBI Taxonomy" id="717836"/>
    <lineage>
        <taxon>Eukaryota</taxon>
        <taxon>Fungi</taxon>
        <taxon>Dikarya</taxon>
        <taxon>Ascomycota</taxon>
        <taxon>Pezizomycotina</taxon>
        <taxon>Dothideomycetes</taxon>
        <taxon>Dothideomycetidae</taxon>
        <taxon>Mycosphaerellales</taxon>
        <taxon>Mycosphaerellaceae</taxon>
        <taxon>Cercospora</taxon>
    </lineage>
</organism>
<feature type="non-terminal residue" evidence="6">
    <location>
        <position position="306"/>
    </location>
</feature>
<evidence type="ECO:0000256" key="1">
    <source>
        <dbReference type="ARBA" id="ARBA00006192"/>
    </source>
</evidence>